<keyword evidence="5 7" id="KW-1133">Transmembrane helix</keyword>
<dbReference type="InterPro" id="IPR004841">
    <property type="entry name" value="AA-permease/SLC12A_dom"/>
</dbReference>
<sequence>MAKVATTSEKAAPTYAVDDPNGHLAHSTDVVEGLHRRLSNRQIQWIAIGGSIGTALFVSIAWGLVEGGPGSLFIAFAIYCAILALANNCMAEMTVFMPVVGGWVRMGSKWVDEAYGFMAGWNFFLYEAVLIPFEISALNLVLTYWRDDIPVAAVVAGCIVLYGIINLFAVRAYGESEFWLASGKVLLIFMLFCFTFVTMVGGNPKHDAYGFRYWKEPGAFAEYIHTGTLGRFEGFLGAFFQASFTCVGPEYVSMVAGEAIYPRKTIKTAFKTMYFRFGLFFIMGALCVGIILPSNDPTLVGLLDAGDTGTGASSPYVIAMKNMGISVLPDLTNALMVTSIFSAGNSYVYCATRTLYSLSLDGHAPRFLCKTTRAGVPIYCFCVTMVFPFLGFLSVGRAASQGVKWLANITQAAQLMNYIIMCTIYLCFYRALKVQGYDRNSLPYKGWGQPYVAVAGVILFSVVLAIYGYATFYAFDVGTFMTYYAMCFIDIVLYIGFKLWKRTPFVKPEEADLVWERPNIDAYEASIDAPLGLWKDIWLTVTLQKKKEVRDEDA</sequence>
<dbReference type="PIRSF" id="PIRSF006060">
    <property type="entry name" value="AA_transporter"/>
    <property type="match status" value="1"/>
</dbReference>
<gene>
    <name evidence="9" type="ORF">P171DRAFT_435725</name>
</gene>
<dbReference type="Proteomes" id="UP000799764">
    <property type="component" value="Unassembled WGS sequence"/>
</dbReference>
<feature type="domain" description="Amino acid permease/ SLC12A" evidence="8">
    <location>
        <begin position="43"/>
        <end position="505"/>
    </location>
</feature>
<feature type="transmembrane region" description="Helical" evidence="7">
    <location>
        <begin position="273"/>
        <end position="292"/>
    </location>
</feature>
<evidence type="ECO:0000313" key="10">
    <source>
        <dbReference type="Proteomes" id="UP000799764"/>
    </source>
</evidence>
<proteinExistence type="predicted"/>
<dbReference type="OrthoDB" id="10062876at2759"/>
<keyword evidence="2" id="KW-0813">Transport</keyword>
<accession>A0A9P4P9B8</accession>
<evidence type="ECO:0000256" key="2">
    <source>
        <dbReference type="ARBA" id="ARBA00022448"/>
    </source>
</evidence>
<evidence type="ECO:0000256" key="1">
    <source>
        <dbReference type="ARBA" id="ARBA00004141"/>
    </source>
</evidence>
<name>A0A9P4P9B8_9PLEO</name>
<dbReference type="EMBL" id="MU001508">
    <property type="protein sequence ID" value="KAF2439876.1"/>
    <property type="molecule type" value="Genomic_DNA"/>
</dbReference>
<dbReference type="GO" id="GO:0015171">
    <property type="term" value="F:amino acid transmembrane transporter activity"/>
    <property type="evidence" value="ECO:0007669"/>
    <property type="project" value="TreeGrafter"/>
</dbReference>
<feature type="transmembrane region" description="Helical" evidence="7">
    <location>
        <begin position="481"/>
        <end position="500"/>
    </location>
</feature>
<evidence type="ECO:0000256" key="3">
    <source>
        <dbReference type="ARBA" id="ARBA00022692"/>
    </source>
</evidence>
<evidence type="ECO:0000259" key="8">
    <source>
        <dbReference type="Pfam" id="PF00324"/>
    </source>
</evidence>
<dbReference type="GO" id="GO:0016020">
    <property type="term" value="C:membrane"/>
    <property type="evidence" value="ECO:0007669"/>
    <property type="project" value="UniProtKB-SubCell"/>
</dbReference>
<dbReference type="AlphaFoldDB" id="A0A9P4P9B8"/>
<evidence type="ECO:0000256" key="4">
    <source>
        <dbReference type="ARBA" id="ARBA00022970"/>
    </source>
</evidence>
<reference evidence="9" key="1">
    <citation type="journal article" date="2020" name="Stud. Mycol.">
        <title>101 Dothideomycetes genomes: a test case for predicting lifestyles and emergence of pathogens.</title>
        <authorList>
            <person name="Haridas S."/>
            <person name="Albert R."/>
            <person name="Binder M."/>
            <person name="Bloem J."/>
            <person name="Labutti K."/>
            <person name="Salamov A."/>
            <person name="Andreopoulos B."/>
            <person name="Baker S."/>
            <person name="Barry K."/>
            <person name="Bills G."/>
            <person name="Bluhm B."/>
            <person name="Cannon C."/>
            <person name="Castanera R."/>
            <person name="Culley D."/>
            <person name="Daum C."/>
            <person name="Ezra D."/>
            <person name="Gonzalez J."/>
            <person name="Henrissat B."/>
            <person name="Kuo A."/>
            <person name="Liang C."/>
            <person name="Lipzen A."/>
            <person name="Lutzoni F."/>
            <person name="Magnuson J."/>
            <person name="Mondo S."/>
            <person name="Nolan M."/>
            <person name="Ohm R."/>
            <person name="Pangilinan J."/>
            <person name="Park H.-J."/>
            <person name="Ramirez L."/>
            <person name="Alfaro M."/>
            <person name="Sun H."/>
            <person name="Tritt A."/>
            <person name="Yoshinaga Y."/>
            <person name="Zwiers L.-H."/>
            <person name="Turgeon B."/>
            <person name="Goodwin S."/>
            <person name="Spatafora J."/>
            <person name="Crous P."/>
            <person name="Grigoriev I."/>
        </authorList>
    </citation>
    <scope>NUCLEOTIDE SEQUENCE</scope>
    <source>
        <strain evidence="9">CBS 690.94</strain>
    </source>
</reference>
<evidence type="ECO:0000256" key="7">
    <source>
        <dbReference type="SAM" id="Phobius"/>
    </source>
</evidence>
<organism evidence="9 10">
    <name type="scientific">Karstenula rhodostoma CBS 690.94</name>
    <dbReference type="NCBI Taxonomy" id="1392251"/>
    <lineage>
        <taxon>Eukaryota</taxon>
        <taxon>Fungi</taxon>
        <taxon>Dikarya</taxon>
        <taxon>Ascomycota</taxon>
        <taxon>Pezizomycotina</taxon>
        <taxon>Dothideomycetes</taxon>
        <taxon>Pleosporomycetidae</taxon>
        <taxon>Pleosporales</taxon>
        <taxon>Massarineae</taxon>
        <taxon>Didymosphaeriaceae</taxon>
        <taxon>Karstenula</taxon>
    </lineage>
</organism>
<evidence type="ECO:0000256" key="5">
    <source>
        <dbReference type="ARBA" id="ARBA00022989"/>
    </source>
</evidence>
<evidence type="ECO:0000256" key="6">
    <source>
        <dbReference type="ARBA" id="ARBA00023136"/>
    </source>
</evidence>
<feature type="transmembrane region" description="Helical" evidence="7">
    <location>
        <begin position="415"/>
        <end position="432"/>
    </location>
</feature>
<feature type="transmembrane region" description="Helical" evidence="7">
    <location>
        <begin position="238"/>
        <end position="261"/>
    </location>
</feature>
<dbReference type="InterPro" id="IPR050524">
    <property type="entry name" value="APC_YAT"/>
</dbReference>
<feature type="transmembrane region" description="Helical" evidence="7">
    <location>
        <begin position="334"/>
        <end position="356"/>
    </location>
</feature>
<keyword evidence="3 7" id="KW-0812">Transmembrane</keyword>
<dbReference type="PANTHER" id="PTHR43341">
    <property type="entry name" value="AMINO ACID PERMEASE"/>
    <property type="match status" value="1"/>
</dbReference>
<comment type="subcellular location">
    <subcellularLocation>
        <location evidence="1">Membrane</location>
        <topology evidence="1">Multi-pass membrane protein</topology>
    </subcellularLocation>
</comment>
<feature type="transmembrane region" description="Helical" evidence="7">
    <location>
        <begin position="185"/>
        <end position="202"/>
    </location>
</feature>
<keyword evidence="10" id="KW-1185">Reference proteome</keyword>
<dbReference type="Gene3D" id="1.20.1740.10">
    <property type="entry name" value="Amino acid/polyamine transporter I"/>
    <property type="match status" value="1"/>
</dbReference>
<feature type="transmembrane region" description="Helical" evidence="7">
    <location>
        <begin position="452"/>
        <end position="475"/>
    </location>
</feature>
<feature type="transmembrane region" description="Helical" evidence="7">
    <location>
        <begin position="71"/>
        <end position="104"/>
    </location>
</feature>
<dbReference type="FunFam" id="1.20.1740.10:FF:000006">
    <property type="entry name" value="General amino acid permease"/>
    <property type="match status" value="1"/>
</dbReference>
<dbReference type="PANTHER" id="PTHR43341:SF6">
    <property type="entry name" value="AMINO ACID TRANSPORTER (EUROFUNG)"/>
    <property type="match status" value="1"/>
</dbReference>
<feature type="transmembrane region" description="Helical" evidence="7">
    <location>
        <begin position="45"/>
        <end position="65"/>
    </location>
</feature>
<evidence type="ECO:0000313" key="9">
    <source>
        <dbReference type="EMBL" id="KAF2439876.1"/>
    </source>
</evidence>
<feature type="transmembrane region" description="Helical" evidence="7">
    <location>
        <begin position="124"/>
        <end position="145"/>
    </location>
</feature>
<feature type="transmembrane region" description="Helical" evidence="7">
    <location>
        <begin position="376"/>
        <end position="395"/>
    </location>
</feature>
<feature type="transmembrane region" description="Helical" evidence="7">
    <location>
        <begin position="151"/>
        <end position="173"/>
    </location>
</feature>
<comment type="caution">
    <text evidence="9">The sequence shown here is derived from an EMBL/GenBank/DDBJ whole genome shotgun (WGS) entry which is preliminary data.</text>
</comment>
<keyword evidence="6 7" id="KW-0472">Membrane</keyword>
<dbReference type="Pfam" id="PF00324">
    <property type="entry name" value="AA_permease"/>
    <property type="match status" value="1"/>
</dbReference>
<keyword evidence="4" id="KW-0029">Amino-acid transport</keyword>
<protein>
    <submittedName>
        <fullName evidence="9">AAT family amino acid transporter</fullName>
    </submittedName>
</protein>